<dbReference type="GO" id="GO:0046951">
    <property type="term" value="P:ketone body biosynthetic process"/>
    <property type="evidence" value="ECO:0007669"/>
    <property type="project" value="TreeGrafter"/>
</dbReference>
<evidence type="ECO:0000256" key="3">
    <source>
        <dbReference type="ARBA" id="ARBA00023239"/>
    </source>
</evidence>
<evidence type="ECO:0000313" key="6">
    <source>
        <dbReference type="Proteomes" id="UP000247150"/>
    </source>
</evidence>
<organism evidence="5 6">
    <name type="scientific">Cytobacillus oceanisediminis</name>
    <dbReference type="NCBI Taxonomy" id="665099"/>
    <lineage>
        <taxon>Bacteria</taxon>
        <taxon>Bacillati</taxon>
        <taxon>Bacillota</taxon>
        <taxon>Bacilli</taxon>
        <taxon>Bacillales</taxon>
        <taxon>Bacillaceae</taxon>
        <taxon>Cytobacillus</taxon>
    </lineage>
</organism>
<dbReference type="AlphaFoldDB" id="A0A2V3AEX1"/>
<dbReference type="Pfam" id="PF00682">
    <property type="entry name" value="HMGL-like"/>
    <property type="match status" value="1"/>
</dbReference>
<keyword evidence="3 5" id="KW-0456">Lyase</keyword>
<dbReference type="SUPFAM" id="SSF51569">
    <property type="entry name" value="Aldolase"/>
    <property type="match status" value="1"/>
</dbReference>
<evidence type="ECO:0000259" key="4">
    <source>
        <dbReference type="PROSITE" id="PS50991"/>
    </source>
</evidence>
<keyword evidence="2" id="KW-0479">Metal-binding</keyword>
<dbReference type="InterPro" id="IPR000891">
    <property type="entry name" value="PYR_CT"/>
</dbReference>
<dbReference type="GO" id="GO:0004419">
    <property type="term" value="F:hydroxymethylglutaryl-CoA lyase activity"/>
    <property type="evidence" value="ECO:0007669"/>
    <property type="project" value="TreeGrafter"/>
</dbReference>
<dbReference type="RefSeq" id="WP_110063311.1">
    <property type="nucleotide sequence ID" value="NZ_QGTW01000001.1"/>
</dbReference>
<dbReference type="Proteomes" id="UP000247150">
    <property type="component" value="Unassembled WGS sequence"/>
</dbReference>
<gene>
    <name evidence="5" type="ORF">DFO73_101639</name>
</gene>
<evidence type="ECO:0000256" key="1">
    <source>
        <dbReference type="ARBA" id="ARBA00009405"/>
    </source>
</evidence>
<dbReference type="PROSITE" id="PS50991">
    <property type="entry name" value="PYR_CT"/>
    <property type="match status" value="1"/>
</dbReference>
<dbReference type="InterPro" id="IPR013785">
    <property type="entry name" value="Aldolase_TIM"/>
</dbReference>
<dbReference type="OrthoDB" id="9784013at2"/>
<dbReference type="Gene3D" id="3.20.20.70">
    <property type="entry name" value="Aldolase class I"/>
    <property type="match status" value="1"/>
</dbReference>
<comment type="similarity">
    <text evidence="1">Belongs to the HMG-CoA lyase family.</text>
</comment>
<name>A0A2V3AEX1_9BACI</name>
<dbReference type="NCBIfam" id="NF004283">
    <property type="entry name" value="PRK05692.1"/>
    <property type="match status" value="1"/>
</dbReference>
<dbReference type="CDD" id="cd07938">
    <property type="entry name" value="DRE_TIM_HMGL"/>
    <property type="match status" value="1"/>
</dbReference>
<sequence length="309" mass="33898">MNRQISLTEVVTRDGFQIEPGFIETEYKIDIIKRLIKTGIKRIEVTSFVHPKYVPQMRDAEAVFQGIAEDKPSDVKFISLALNERGIERAVAARTDEINFAFSASEAHNMKNTQRTVAESLKNIKTLVKSAERENVSVNVGIATSFGCPFEGMYQPEKVLNVVQKVIDMGISSVILADTTGMAHPKQVRETCQQVLDQFPQLNLQLHLHNTRGMGAANLLAGIDAGVTQFDSSVAGIGGCPFAPNASGNICTEDIVHMLHLMGYETNINIDPLLLIARELEIKLGRALPGQVMKAGKSTDLHSADWQPA</sequence>
<evidence type="ECO:0000313" key="5">
    <source>
        <dbReference type="EMBL" id="PWW32375.1"/>
    </source>
</evidence>
<dbReference type="PANTHER" id="PTHR42738:SF7">
    <property type="entry name" value="HYDROXYMETHYLGLUTARYL-COA LYASE"/>
    <property type="match status" value="1"/>
</dbReference>
<dbReference type="GO" id="GO:0006552">
    <property type="term" value="P:L-leucine catabolic process"/>
    <property type="evidence" value="ECO:0007669"/>
    <property type="project" value="TreeGrafter"/>
</dbReference>
<dbReference type="PANTHER" id="PTHR42738">
    <property type="entry name" value="HYDROXYMETHYLGLUTARYL-COA LYASE"/>
    <property type="match status" value="1"/>
</dbReference>
<protein>
    <submittedName>
        <fullName evidence="5">Hydroxymethylglutaryl-CoA lyase</fullName>
    </submittedName>
</protein>
<evidence type="ECO:0000256" key="2">
    <source>
        <dbReference type="ARBA" id="ARBA00022723"/>
    </source>
</evidence>
<comment type="caution">
    <text evidence="5">The sequence shown here is derived from an EMBL/GenBank/DDBJ whole genome shotgun (WGS) entry which is preliminary data.</text>
</comment>
<accession>A0A2V3AEX1</accession>
<feature type="domain" description="Pyruvate carboxyltransferase" evidence="4">
    <location>
        <begin position="5"/>
        <end position="274"/>
    </location>
</feature>
<dbReference type="InterPro" id="IPR043594">
    <property type="entry name" value="HMGL"/>
</dbReference>
<reference evidence="5 6" key="1">
    <citation type="submission" date="2018-05" db="EMBL/GenBank/DDBJ databases">
        <title>Freshwater and sediment microbial communities from various areas in North America, analyzing microbe dynamics in response to fracking.</title>
        <authorList>
            <person name="Lamendella R."/>
        </authorList>
    </citation>
    <scope>NUCLEOTIDE SEQUENCE [LARGE SCALE GENOMIC DNA]</scope>
    <source>
        <strain evidence="5 6">15_TX</strain>
    </source>
</reference>
<proteinExistence type="inferred from homology"/>
<dbReference type="GO" id="GO:0046872">
    <property type="term" value="F:metal ion binding"/>
    <property type="evidence" value="ECO:0007669"/>
    <property type="project" value="UniProtKB-KW"/>
</dbReference>
<dbReference type="FunFam" id="3.20.20.70:FF:000071">
    <property type="entry name" value="Hydroxymethylglutaryl-CoA lyase"/>
    <property type="match status" value="1"/>
</dbReference>
<dbReference type="EMBL" id="QGTW01000001">
    <property type="protein sequence ID" value="PWW32375.1"/>
    <property type="molecule type" value="Genomic_DNA"/>
</dbReference>